<dbReference type="Pfam" id="PF07330">
    <property type="entry name" value="DUF1467"/>
    <property type="match status" value="1"/>
</dbReference>
<evidence type="ECO:0000313" key="2">
    <source>
        <dbReference type="EMBL" id="QUD88663.1"/>
    </source>
</evidence>
<feature type="transmembrane region" description="Helical" evidence="1">
    <location>
        <begin position="54"/>
        <end position="77"/>
    </location>
</feature>
<keyword evidence="1" id="KW-1133">Transmembrane helix</keyword>
<dbReference type="RefSeq" id="WP_211938713.1">
    <property type="nucleotide sequence ID" value="NZ_CP073078.1"/>
</dbReference>
<dbReference type="InterPro" id="IPR009935">
    <property type="entry name" value="DUF1467"/>
</dbReference>
<keyword evidence="1" id="KW-0812">Transmembrane</keyword>
<evidence type="ECO:0000256" key="1">
    <source>
        <dbReference type="SAM" id="Phobius"/>
    </source>
</evidence>
<organism evidence="2 3">
    <name type="scientific">Phenylobacterium montanum</name>
    <dbReference type="NCBI Taxonomy" id="2823693"/>
    <lineage>
        <taxon>Bacteria</taxon>
        <taxon>Pseudomonadati</taxon>
        <taxon>Pseudomonadota</taxon>
        <taxon>Alphaproteobacteria</taxon>
        <taxon>Caulobacterales</taxon>
        <taxon>Caulobacteraceae</taxon>
        <taxon>Phenylobacterium</taxon>
    </lineage>
</organism>
<protein>
    <submittedName>
        <fullName evidence="2">DUF1467 family protein</fullName>
    </submittedName>
</protein>
<accession>A0A975G035</accession>
<dbReference type="Proteomes" id="UP000676409">
    <property type="component" value="Chromosome"/>
</dbReference>
<proteinExistence type="predicted"/>
<keyword evidence="3" id="KW-1185">Reference proteome</keyword>
<dbReference type="EMBL" id="CP073078">
    <property type="protein sequence ID" value="QUD88663.1"/>
    <property type="molecule type" value="Genomic_DNA"/>
</dbReference>
<dbReference type="AlphaFoldDB" id="A0A975G035"/>
<keyword evidence="1" id="KW-0472">Membrane</keyword>
<sequence length="86" mass="9434">MSLSVSIAVFLTVWWVVFLSILPLGVISHAEAGIKPEGGGDPSSPVDPKIKRKVITTTWVSAIVFSVIWLVLHFHLIQLPPLRSFS</sequence>
<gene>
    <name evidence="2" type="ORF">KCG34_01895</name>
</gene>
<reference evidence="2" key="1">
    <citation type="submission" date="2021-04" db="EMBL/GenBank/DDBJ databases">
        <title>The complete genome sequence of Caulobacter sp. S6.</title>
        <authorList>
            <person name="Tang Y."/>
            <person name="Ouyang W."/>
            <person name="Liu Q."/>
            <person name="Huang B."/>
            <person name="Guo Z."/>
            <person name="Lei P."/>
        </authorList>
    </citation>
    <scope>NUCLEOTIDE SEQUENCE</scope>
    <source>
        <strain evidence="2">S6</strain>
    </source>
</reference>
<dbReference type="KEGG" id="caul:KCG34_01895"/>
<name>A0A975G035_9CAUL</name>
<evidence type="ECO:0000313" key="3">
    <source>
        <dbReference type="Proteomes" id="UP000676409"/>
    </source>
</evidence>